<keyword evidence="3" id="KW-1185">Reference proteome</keyword>
<reference evidence="2" key="1">
    <citation type="submission" date="2023-06" db="EMBL/GenBank/DDBJ databases">
        <title>Robiginitalea aurantiacus sp. nov. and Algoriphagus sediminis sp. nov., isolated from coastal sediment.</title>
        <authorList>
            <person name="Zhou Z.Y."/>
            <person name="An J."/>
            <person name="Jia Y.W."/>
            <person name="Du Z.J."/>
        </authorList>
    </citation>
    <scope>NUCLEOTIDE SEQUENCE</scope>
    <source>
        <strain evidence="2">M39</strain>
    </source>
</reference>
<feature type="signal peptide" evidence="1">
    <location>
        <begin position="1"/>
        <end position="26"/>
    </location>
</feature>
<keyword evidence="1" id="KW-0732">Signal</keyword>
<gene>
    <name evidence="2" type="ORF">QU605_06530</name>
</gene>
<dbReference type="RefSeq" id="WP_289724482.1">
    <property type="nucleotide sequence ID" value="NZ_JAUDUY010000003.1"/>
</dbReference>
<proteinExistence type="predicted"/>
<comment type="caution">
    <text evidence="2">The sequence shown here is derived from an EMBL/GenBank/DDBJ whole genome shotgun (WGS) entry which is preliminary data.</text>
</comment>
<name>A0ABT7WDX2_9FLAO</name>
<organism evidence="2 3">
    <name type="scientific">Robiginitalea aurantiaca</name>
    <dbReference type="NCBI Taxonomy" id="3056915"/>
    <lineage>
        <taxon>Bacteria</taxon>
        <taxon>Pseudomonadati</taxon>
        <taxon>Bacteroidota</taxon>
        <taxon>Flavobacteriia</taxon>
        <taxon>Flavobacteriales</taxon>
        <taxon>Flavobacteriaceae</taxon>
        <taxon>Robiginitalea</taxon>
    </lineage>
</organism>
<protein>
    <recommendedName>
        <fullName evidence="4">DUF4398 domain-containing protein</fullName>
    </recommendedName>
</protein>
<evidence type="ECO:0000313" key="2">
    <source>
        <dbReference type="EMBL" id="MDM9631116.1"/>
    </source>
</evidence>
<feature type="chain" id="PRO_5045644513" description="DUF4398 domain-containing protein" evidence="1">
    <location>
        <begin position="27"/>
        <end position="189"/>
    </location>
</feature>
<dbReference type="Proteomes" id="UP001174839">
    <property type="component" value="Unassembled WGS sequence"/>
</dbReference>
<dbReference type="EMBL" id="JAUDUY010000003">
    <property type="protein sequence ID" value="MDM9631116.1"/>
    <property type="molecule type" value="Genomic_DNA"/>
</dbReference>
<accession>A0ABT7WDX2</accession>
<evidence type="ECO:0008006" key="4">
    <source>
        <dbReference type="Google" id="ProtNLM"/>
    </source>
</evidence>
<evidence type="ECO:0000313" key="3">
    <source>
        <dbReference type="Proteomes" id="UP001174839"/>
    </source>
</evidence>
<evidence type="ECO:0000256" key="1">
    <source>
        <dbReference type="SAM" id="SignalP"/>
    </source>
</evidence>
<sequence length="189" mass="20364">MKHIKLQTKMSLAAWGLFLLPFLTSAQCELFKSEISEVGTYSELVSINSDSLRNYSEIAGYADTFSLAKENARKARIFAGEAQAAAEEAVSLAGDSQYYAEVCGLDAVITNAIEAESRAIDARDFADVAMNNSKKATAARKLGDVQYYMRKALNAAREAHKSATAAVYAASDAHYSCTHDDASTPGQGR</sequence>